<gene>
    <name evidence="3" type="primary">larB</name>
    <name evidence="3" type="ORF">E6K71_09310</name>
    <name evidence="4" type="ORF">E6K75_08355</name>
</gene>
<feature type="compositionally biased region" description="Basic residues" evidence="1">
    <location>
        <begin position="126"/>
        <end position="141"/>
    </location>
</feature>
<evidence type="ECO:0000256" key="1">
    <source>
        <dbReference type="SAM" id="MobiDB-lite"/>
    </source>
</evidence>
<dbReference type="Proteomes" id="UP000316292">
    <property type="component" value="Unassembled WGS sequence"/>
</dbReference>
<dbReference type="SUPFAM" id="SSF52255">
    <property type="entry name" value="N5-CAIR mutase (phosphoribosylaminoimidazole carboxylase, PurE)"/>
    <property type="match status" value="1"/>
</dbReference>
<dbReference type="Gene3D" id="3.40.50.1970">
    <property type="match status" value="1"/>
</dbReference>
<evidence type="ECO:0000313" key="3">
    <source>
        <dbReference type="EMBL" id="TMQ47621.1"/>
    </source>
</evidence>
<dbReference type="InterPro" id="IPR000031">
    <property type="entry name" value="PurE_dom"/>
</dbReference>
<dbReference type="PANTHER" id="PTHR43064:SF1">
    <property type="entry name" value="SLL1489 PROTEIN"/>
    <property type="match status" value="1"/>
</dbReference>
<evidence type="ECO:0000259" key="2">
    <source>
        <dbReference type="SMART" id="SM01001"/>
    </source>
</evidence>
<organism evidence="3 5">
    <name type="scientific">Eiseniibacteriota bacterium</name>
    <dbReference type="NCBI Taxonomy" id="2212470"/>
    <lineage>
        <taxon>Bacteria</taxon>
        <taxon>Candidatus Eiseniibacteriota</taxon>
    </lineage>
</organism>
<reference evidence="5 6" key="1">
    <citation type="journal article" date="2019" name="Nat. Microbiol.">
        <title>Mediterranean grassland soil C-N compound turnover is dependent on rainfall and depth, and is mediated by genomically divergent microorganisms.</title>
        <authorList>
            <person name="Diamond S."/>
            <person name="Andeer P.F."/>
            <person name="Li Z."/>
            <person name="Crits-Christoph A."/>
            <person name="Burstein D."/>
            <person name="Anantharaman K."/>
            <person name="Lane K.R."/>
            <person name="Thomas B.C."/>
            <person name="Pan C."/>
            <person name="Northen T.R."/>
            <person name="Banfield J.F."/>
        </authorList>
    </citation>
    <scope>NUCLEOTIDE SEQUENCE [LARGE SCALE GENOMIC DNA]</scope>
    <source>
        <strain evidence="3">WS_1</strain>
        <strain evidence="4">WS_5</strain>
    </source>
</reference>
<dbReference type="Pfam" id="PF00731">
    <property type="entry name" value="AIRC"/>
    <property type="match status" value="1"/>
</dbReference>
<accession>A0A538S8D3</accession>
<proteinExistence type="predicted"/>
<feature type="region of interest" description="Disordered" evidence="1">
    <location>
        <begin position="112"/>
        <end position="147"/>
    </location>
</feature>
<dbReference type="SMART" id="SM01001">
    <property type="entry name" value="AIRC"/>
    <property type="match status" value="1"/>
</dbReference>
<dbReference type="Proteomes" id="UP000320913">
    <property type="component" value="Unassembled WGS sequence"/>
</dbReference>
<protein>
    <submittedName>
        <fullName evidence="3">Nickel pincer cofactor biosynthesis protein LarB</fullName>
    </submittedName>
</protein>
<evidence type="ECO:0000313" key="4">
    <source>
        <dbReference type="EMBL" id="TMQ56574.1"/>
    </source>
</evidence>
<dbReference type="AlphaFoldDB" id="A0A538S8D3"/>
<dbReference type="GO" id="GO:0006189">
    <property type="term" value="P:'de novo' IMP biosynthetic process"/>
    <property type="evidence" value="ECO:0007669"/>
    <property type="project" value="InterPro"/>
</dbReference>
<comment type="caution">
    <text evidence="3">The sequence shown here is derived from an EMBL/GenBank/DDBJ whole genome shotgun (WGS) entry which is preliminary data.</text>
</comment>
<dbReference type="EMBL" id="VBOR01000103">
    <property type="protein sequence ID" value="TMQ47621.1"/>
    <property type="molecule type" value="Genomic_DNA"/>
</dbReference>
<dbReference type="PANTHER" id="PTHR43064">
    <property type="entry name" value="PHOSPHORIBOSYLAMINOIMIDAZOLE CARBOXYLASE-RELATED"/>
    <property type="match status" value="1"/>
</dbReference>
<evidence type="ECO:0000313" key="6">
    <source>
        <dbReference type="Proteomes" id="UP000320913"/>
    </source>
</evidence>
<feature type="domain" description="PurE" evidence="2">
    <location>
        <begin position="145"/>
        <end position="277"/>
    </location>
</feature>
<dbReference type="EMBL" id="VBOV01000202">
    <property type="protein sequence ID" value="TMQ56574.1"/>
    <property type="molecule type" value="Genomic_DNA"/>
</dbReference>
<dbReference type="GO" id="GO:0016787">
    <property type="term" value="F:hydrolase activity"/>
    <property type="evidence" value="ECO:0007669"/>
    <property type="project" value="InterPro"/>
</dbReference>
<dbReference type="InterPro" id="IPR039476">
    <property type="entry name" value="P2CMN_synthase_LarB"/>
</dbReference>
<evidence type="ECO:0000313" key="5">
    <source>
        <dbReference type="Proteomes" id="UP000316292"/>
    </source>
</evidence>
<feature type="compositionally biased region" description="Low complexity" evidence="1">
    <location>
        <begin position="112"/>
        <end position="125"/>
    </location>
</feature>
<dbReference type="NCBIfam" id="NF033503">
    <property type="entry name" value="LarB"/>
    <property type="match status" value="1"/>
</dbReference>
<sequence>MDPARLRKLLAGVRRGRITTSQALEAIARLPFESIGAGTVDHHRGIRQSLPEVILCQGKTKTQCVSIARSIVSRSGRLLATRASAEQARALVEEFQDAATWNEAARTVTVDAGGTRRNGASGRAAARGRKRGGRAARRSPGRKPGNVLVVSAGTSDLPVAEEAAVTLEFMGVPVDRVYDAGVAGIHRLLKHVPALRQATAIVVVAGMEGALASVVGGITDRPVIAVPTSSGYGASFGGLAALLAMLNSCAAGVTVVNIDNGFGAGYAAGVIALRSRPGRET</sequence>
<name>A0A538S8D3_UNCEI</name>